<feature type="non-terminal residue" evidence="3">
    <location>
        <position position="76"/>
    </location>
</feature>
<feature type="transmembrane region" description="Helical" evidence="2">
    <location>
        <begin position="16"/>
        <end position="33"/>
    </location>
</feature>
<keyword evidence="2" id="KW-1133">Transmembrane helix</keyword>
<organism evidence="3 4">
    <name type="scientific">Smittium angustum</name>
    <dbReference type="NCBI Taxonomy" id="133377"/>
    <lineage>
        <taxon>Eukaryota</taxon>
        <taxon>Fungi</taxon>
        <taxon>Fungi incertae sedis</taxon>
        <taxon>Zoopagomycota</taxon>
        <taxon>Kickxellomycotina</taxon>
        <taxon>Harpellomycetes</taxon>
        <taxon>Harpellales</taxon>
        <taxon>Legeriomycetaceae</taxon>
        <taxon>Smittium</taxon>
    </lineage>
</organism>
<dbReference type="EMBL" id="MBFU01000562">
    <property type="protein sequence ID" value="PVZ98332.1"/>
    <property type="molecule type" value="Genomic_DNA"/>
</dbReference>
<reference evidence="3 4" key="1">
    <citation type="journal article" date="2018" name="MBio">
        <title>Comparative Genomics Reveals the Core Gene Toolbox for the Fungus-Insect Symbiosis.</title>
        <authorList>
            <person name="Wang Y."/>
            <person name="Stata M."/>
            <person name="Wang W."/>
            <person name="Stajich J.E."/>
            <person name="White M.M."/>
            <person name="Moncalvo J.M."/>
        </authorList>
    </citation>
    <scope>NUCLEOTIDE SEQUENCE [LARGE SCALE GENOMIC DNA]</scope>
    <source>
        <strain evidence="3 4">AUS-126-30</strain>
    </source>
</reference>
<feature type="compositionally biased region" description="Basic and acidic residues" evidence="1">
    <location>
        <begin position="65"/>
        <end position="76"/>
    </location>
</feature>
<comment type="caution">
    <text evidence="3">The sequence shown here is derived from an EMBL/GenBank/DDBJ whole genome shotgun (WGS) entry which is preliminary data.</text>
</comment>
<keyword evidence="4" id="KW-1185">Reference proteome</keyword>
<feature type="region of interest" description="Disordered" evidence="1">
    <location>
        <begin position="57"/>
        <end position="76"/>
    </location>
</feature>
<sequence>MKVSGIAINGKKTTKIFILTLIIITLLLLTLNTQKIQKKYNRYGAHKKPIFSSFLEDQSDMDFPNSHKLDSLEFDK</sequence>
<evidence type="ECO:0000256" key="1">
    <source>
        <dbReference type="SAM" id="MobiDB-lite"/>
    </source>
</evidence>
<keyword evidence="2" id="KW-0812">Transmembrane</keyword>
<name>A0A2U1J017_SMIAN</name>
<evidence type="ECO:0000256" key="2">
    <source>
        <dbReference type="SAM" id="Phobius"/>
    </source>
</evidence>
<dbReference type="Proteomes" id="UP000245591">
    <property type="component" value="Unassembled WGS sequence"/>
</dbReference>
<evidence type="ECO:0000313" key="4">
    <source>
        <dbReference type="Proteomes" id="UP000245591"/>
    </source>
</evidence>
<keyword evidence="2" id="KW-0472">Membrane</keyword>
<proteinExistence type="predicted"/>
<gene>
    <name evidence="3" type="ORF">BB558_005663</name>
</gene>
<dbReference type="AlphaFoldDB" id="A0A2U1J017"/>
<evidence type="ECO:0000313" key="3">
    <source>
        <dbReference type="EMBL" id="PVZ98332.1"/>
    </source>
</evidence>
<protein>
    <submittedName>
        <fullName evidence="3">Uncharacterized protein</fullName>
    </submittedName>
</protein>
<accession>A0A2U1J017</accession>